<organism evidence="1">
    <name type="scientific">hydrothermal vent metagenome</name>
    <dbReference type="NCBI Taxonomy" id="652676"/>
    <lineage>
        <taxon>unclassified sequences</taxon>
        <taxon>metagenomes</taxon>
        <taxon>ecological metagenomes</taxon>
    </lineage>
</organism>
<dbReference type="InterPro" id="IPR017853">
    <property type="entry name" value="GH"/>
</dbReference>
<accession>A0A3B1C328</accession>
<evidence type="ECO:0000313" key="1">
    <source>
        <dbReference type="EMBL" id="VAX24589.1"/>
    </source>
</evidence>
<dbReference type="Gene3D" id="3.20.20.80">
    <property type="entry name" value="Glycosidases"/>
    <property type="match status" value="1"/>
</dbReference>
<proteinExistence type="predicted"/>
<name>A0A3B1C328_9ZZZZ</name>
<dbReference type="AlphaFoldDB" id="A0A3B1C328"/>
<dbReference type="EMBL" id="UOGD01000276">
    <property type="protein sequence ID" value="VAX24589.1"/>
    <property type="molecule type" value="Genomic_DNA"/>
</dbReference>
<dbReference type="SUPFAM" id="SSF51445">
    <property type="entry name" value="(Trans)glycosidases"/>
    <property type="match status" value="1"/>
</dbReference>
<reference evidence="1" key="1">
    <citation type="submission" date="2018-06" db="EMBL/GenBank/DDBJ databases">
        <authorList>
            <person name="Zhirakovskaya E."/>
        </authorList>
    </citation>
    <scope>NUCLEOTIDE SEQUENCE</scope>
</reference>
<dbReference type="PROSITE" id="PS51257">
    <property type="entry name" value="PROKAR_LIPOPROTEIN"/>
    <property type="match status" value="1"/>
</dbReference>
<evidence type="ECO:0008006" key="2">
    <source>
        <dbReference type="Google" id="ProtNLM"/>
    </source>
</evidence>
<gene>
    <name evidence="1" type="ORF">MNBD_IGNAVI01-3105</name>
</gene>
<protein>
    <recommendedName>
        <fullName evidence="2">Glycoside hydrolase family 42 N-terminal domain-containing protein</fullName>
    </recommendedName>
</protein>
<sequence>MNLTYRVLAAIFLVISLLGCGEKKSEQDGISFDNDGMITIDGSRIFIIGTYHHPKTENPFQTLSSNGFNYVKVQPNKEILDSASKYNLRTWVTTGSARKEDRSDTTRIIDIVEKLKGNPSLLCWEIEDEPAWIWNSAEPRYTPEKMLEAYKLIKSLDKEHLVYTNHAPVNLISTLQKYNSSTDIVACDIYPIIPYGIKPTYAIFEDGYQGDLLNIYVSQVGEYVDKMKRVANNSKPIFMVLQGFAWEMLKPSGERDLSKVKYPTYEENRFMAFNAVVHGVNGIIYWGTNYTPQPSQFIDDLYKVTKELASMQSVLSSQKVNQKIELTYHEMGHSIDKGVEFIVKKNDNKFYLITTNSDKNPVKATFSGLANFTKVKVLSEDREFTLQNGKLTDSYKPFDVHIYELE</sequence>